<dbReference type="Gene3D" id="3.30.428.10">
    <property type="entry name" value="HIT-like"/>
    <property type="match status" value="2"/>
</dbReference>
<feature type="active site" description="Tele-UMP-histidine intermediate" evidence="5">
    <location>
        <position position="193"/>
    </location>
</feature>
<feature type="domain" description="Galactose-1-phosphate uridyl transferase N-terminal" evidence="7">
    <location>
        <begin position="3"/>
        <end position="203"/>
    </location>
</feature>
<dbReference type="InterPro" id="IPR005849">
    <property type="entry name" value="GalP_Utransf_N"/>
</dbReference>
<dbReference type="PANTHER" id="PTHR42763:SF2">
    <property type="entry name" value="ADP-GLUCOSE PHOSPHORYLASE"/>
    <property type="match status" value="1"/>
</dbReference>
<comment type="cofactor">
    <cofactor evidence="6">
        <name>Zn(2+)</name>
        <dbReference type="ChEBI" id="CHEBI:29105"/>
    </cofactor>
    <text evidence="6">Binds 1 zinc ion per subunit.</text>
</comment>
<organism evidence="8 9">
    <name type="scientific">Candidatus Acidulodesulfobacterium acidiphilum</name>
    <dbReference type="NCBI Taxonomy" id="2597224"/>
    <lineage>
        <taxon>Bacteria</taxon>
        <taxon>Deltaproteobacteria</taxon>
        <taxon>Candidatus Acidulodesulfobacterales</taxon>
        <taxon>Candidatus Acidulodesulfobacterium</taxon>
    </lineage>
</organism>
<keyword evidence="1" id="KW-0808">Transferase</keyword>
<dbReference type="GO" id="GO:0008108">
    <property type="term" value="F:UDP-glucose:hexose-1-phosphate uridylyltransferase activity"/>
    <property type="evidence" value="ECO:0007669"/>
    <property type="project" value="UniProtKB-UniRule"/>
</dbReference>
<evidence type="ECO:0000256" key="4">
    <source>
        <dbReference type="NCBIfam" id="TIGR00209"/>
    </source>
</evidence>
<feature type="binding site" evidence="6">
    <location>
        <position position="48"/>
    </location>
    <ligand>
        <name>Zn(2+)</name>
        <dbReference type="ChEBI" id="CHEBI:29105"/>
    </ligand>
</feature>
<dbReference type="InterPro" id="IPR001937">
    <property type="entry name" value="GalP_UDPtransf1"/>
</dbReference>
<dbReference type="GO" id="GO:0006012">
    <property type="term" value="P:galactose metabolic process"/>
    <property type="evidence" value="ECO:0007669"/>
    <property type="project" value="UniProtKB-UniRule"/>
</dbReference>
<dbReference type="Pfam" id="PF01087">
    <property type="entry name" value="GalP_UDP_transf"/>
    <property type="match status" value="1"/>
</dbReference>
<keyword evidence="2 8" id="KW-0548">Nucleotidyltransferase</keyword>
<dbReference type="EC" id="2.7.7.12" evidence="4"/>
<feature type="binding site" evidence="6">
    <location>
        <position position="140"/>
    </location>
    <ligand>
        <name>Zn(2+)</name>
        <dbReference type="ChEBI" id="CHEBI:29105"/>
    </ligand>
</feature>
<keyword evidence="6" id="KW-0862">Zinc</keyword>
<evidence type="ECO:0000256" key="1">
    <source>
        <dbReference type="ARBA" id="ARBA00022679"/>
    </source>
</evidence>
<evidence type="ECO:0000256" key="3">
    <source>
        <dbReference type="ARBA" id="ARBA00023277"/>
    </source>
</evidence>
<dbReference type="GO" id="GO:0008270">
    <property type="term" value="F:zinc ion binding"/>
    <property type="evidence" value="ECO:0007669"/>
    <property type="project" value="InterPro"/>
</dbReference>
<evidence type="ECO:0000256" key="5">
    <source>
        <dbReference type="PIRSR" id="PIRSR000808-1"/>
    </source>
</evidence>
<keyword evidence="3" id="KW-0119">Carbohydrate metabolism</keyword>
<dbReference type="NCBIfam" id="TIGR00209">
    <property type="entry name" value="galT_1"/>
    <property type="match status" value="1"/>
</dbReference>
<dbReference type="EMBL" id="SHMQ01000006">
    <property type="protein sequence ID" value="RZV39801.1"/>
    <property type="molecule type" value="Genomic_DNA"/>
</dbReference>
<dbReference type="PIRSF" id="PIRSF000808">
    <property type="entry name" value="GalT"/>
    <property type="match status" value="1"/>
</dbReference>
<dbReference type="InterPro" id="IPR053177">
    <property type="entry name" value="ADP-glucose_phosphorylase"/>
</dbReference>
<proteinExistence type="predicted"/>
<evidence type="ECO:0000256" key="2">
    <source>
        <dbReference type="ARBA" id="ARBA00022695"/>
    </source>
</evidence>
<evidence type="ECO:0000256" key="6">
    <source>
        <dbReference type="PIRSR" id="PIRSR000808-3"/>
    </source>
</evidence>
<dbReference type="InterPro" id="IPR036265">
    <property type="entry name" value="HIT-like_sf"/>
</dbReference>
<sequence length="361" mass="41451">MSELRQDPTTREWVIIATERRRRPNEFGGDSAHKKDTLEKLGEYSADCPFCSGNEHFSPHEVDAFRTYGTPTNSKGWWIRVIPNKFAALSLNSEENLNAYEGIKSVNTDFTGYFFPRATEVFRTKPGIGTHEVVIDTPKHNETIPFFSDKQVQELFLMYRQRYLSLRNNSKFKYIIIFKNSGANAGTSIIHSHSQIIAAPVIPLSLRNNISQARFYYDEVGRCIFCDMIQAEIVDGRRIIMQTDDFIVFHPFASASPFETWIMPLSHEPCFSNISMDKVKALGIIVKKILKGMYDALDNPDYNFVFNNPPIADEKEDYYHWSLRIIPRLTMKAGFEIGTGMSINTAIPEETAEFMRGFLKF</sequence>
<reference evidence="8 9" key="1">
    <citation type="submission" date="2019-01" db="EMBL/GenBank/DDBJ databases">
        <title>Insights into ecological role of a new deltaproteobacterial order Candidatus Sinidesulfobacterales (Sva0485) by metagenomics and metatranscriptomics.</title>
        <authorList>
            <person name="Tan S."/>
            <person name="Liu J."/>
            <person name="Fang Y."/>
            <person name="Hedlund B."/>
            <person name="Lian Z.-H."/>
            <person name="Huang L.-Y."/>
            <person name="Li J.-T."/>
            <person name="Huang L.-N."/>
            <person name="Li W.-J."/>
            <person name="Jiang H.-C."/>
            <person name="Dong H.-L."/>
            <person name="Shu W.-S."/>
        </authorList>
    </citation>
    <scope>NUCLEOTIDE SEQUENCE [LARGE SCALE GENOMIC DNA]</scope>
    <source>
        <strain evidence="8">AP4</strain>
    </source>
</reference>
<protein>
    <recommendedName>
        <fullName evidence="4">Galactose-1-phosphate uridylyltransferase</fullName>
        <ecNumber evidence="4">2.7.7.12</ecNumber>
    </recommendedName>
</protein>
<keyword evidence="6" id="KW-0479">Metal-binding</keyword>
<accession>A0A520XF31</accession>
<feature type="binding site" evidence="6">
    <location>
        <position position="51"/>
    </location>
    <ligand>
        <name>Zn(2+)</name>
        <dbReference type="ChEBI" id="CHEBI:29105"/>
    </ligand>
</feature>
<dbReference type="SUPFAM" id="SSF54197">
    <property type="entry name" value="HIT-like"/>
    <property type="match status" value="2"/>
</dbReference>
<evidence type="ECO:0000313" key="8">
    <source>
        <dbReference type="EMBL" id="RZV39801.1"/>
    </source>
</evidence>
<dbReference type="AlphaFoldDB" id="A0A520XF31"/>
<dbReference type="PANTHER" id="PTHR42763">
    <property type="entry name" value="ADP-GLUCOSE PHOSPHORYLASE"/>
    <property type="match status" value="1"/>
</dbReference>
<dbReference type="Proteomes" id="UP000322454">
    <property type="component" value="Unassembled WGS sequence"/>
</dbReference>
<gene>
    <name evidence="8" type="primary">galT</name>
    <name evidence="8" type="ORF">EVJ48_03720</name>
</gene>
<name>A0A520XF31_9DELT</name>
<evidence type="ECO:0000313" key="9">
    <source>
        <dbReference type="Proteomes" id="UP000322454"/>
    </source>
</evidence>
<feature type="binding site" evidence="6">
    <location>
        <position position="191"/>
    </location>
    <ligand>
        <name>Zn(2+)</name>
        <dbReference type="ChEBI" id="CHEBI:29105"/>
    </ligand>
</feature>
<comment type="caution">
    <text evidence="8">The sequence shown here is derived from an EMBL/GenBank/DDBJ whole genome shotgun (WGS) entry which is preliminary data.</text>
</comment>
<evidence type="ECO:0000259" key="7">
    <source>
        <dbReference type="Pfam" id="PF01087"/>
    </source>
</evidence>